<dbReference type="GO" id="GO:0005615">
    <property type="term" value="C:extracellular space"/>
    <property type="evidence" value="ECO:0007669"/>
    <property type="project" value="TreeGrafter"/>
</dbReference>
<dbReference type="PANTHER" id="PTHR16675">
    <property type="entry name" value="MHC CLASS I-RELATED"/>
    <property type="match status" value="1"/>
</dbReference>
<keyword evidence="5" id="KW-0325">Glycoprotein</keyword>
<keyword evidence="4" id="KW-1015">Disulfide bond</keyword>
<dbReference type="GO" id="GO:0002476">
    <property type="term" value="P:antigen processing and presentation of endogenous peptide antigen via MHC class Ib"/>
    <property type="evidence" value="ECO:0007669"/>
    <property type="project" value="TreeGrafter"/>
</dbReference>
<sequence length="170" mass="19076">MHSLSLGTSPLLLHLEVLDFLLNAFTVKSQSRPLQPWCEVLGSVDEQHVLKYDSDSNKVEPLSLLINKLNGTKNWTELTQTLGDIGRELRIILLDINGTEISTDVHVKNSKWMLRGAPGDQMHQAAAVFTLYVQDYTYLVLYLLLSTPFVPCDDQLLCSTAPFHVALKII</sequence>
<feature type="signal peptide" evidence="6">
    <location>
        <begin position="1"/>
        <end position="31"/>
    </location>
</feature>
<dbReference type="InterPro" id="IPR011162">
    <property type="entry name" value="MHC_I/II-like_Ag-recog"/>
</dbReference>
<proteinExistence type="predicted"/>
<dbReference type="GO" id="GO:0046703">
    <property type="term" value="F:natural killer cell lectin-like receptor binding"/>
    <property type="evidence" value="ECO:0007669"/>
    <property type="project" value="UniProtKB-ARBA"/>
</dbReference>
<dbReference type="InterPro" id="IPR037055">
    <property type="entry name" value="MHC_I-like_Ag-recog_sf"/>
</dbReference>
<dbReference type="AlphaFoldDB" id="A0A8B7VJB8"/>
<evidence type="ECO:0000256" key="1">
    <source>
        <dbReference type="ARBA" id="ARBA00004370"/>
    </source>
</evidence>
<evidence type="ECO:0000256" key="4">
    <source>
        <dbReference type="ARBA" id="ARBA00023157"/>
    </source>
</evidence>
<keyword evidence="2 6" id="KW-0732">Signal</keyword>
<dbReference type="SUPFAM" id="SSF54452">
    <property type="entry name" value="MHC antigen-recognition domain"/>
    <property type="match status" value="1"/>
</dbReference>
<dbReference type="GO" id="GO:0002486">
    <property type="term" value="P:antigen processing and presentation of endogenous peptide antigen via MHC class I via ER pathway, TAP-independent"/>
    <property type="evidence" value="ECO:0007669"/>
    <property type="project" value="TreeGrafter"/>
</dbReference>
<dbReference type="GO" id="GO:0006955">
    <property type="term" value="P:immune response"/>
    <property type="evidence" value="ECO:0007669"/>
    <property type="project" value="TreeGrafter"/>
</dbReference>
<feature type="chain" id="PRO_5034782867" evidence="6">
    <location>
        <begin position="32"/>
        <end position="170"/>
    </location>
</feature>
<evidence type="ECO:0000256" key="5">
    <source>
        <dbReference type="ARBA" id="ARBA00023180"/>
    </source>
</evidence>
<dbReference type="PANTHER" id="PTHR16675:SF64">
    <property type="entry name" value="RETINOIC ACID EARLY TRANSCRIPT 1E"/>
    <property type="match status" value="1"/>
</dbReference>
<organism evidence="7">
    <name type="scientific">Castor canadensis</name>
    <name type="common">American beaver</name>
    <dbReference type="NCBI Taxonomy" id="51338"/>
    <lineage>
        <taxon>Eukaryota</taxon>
        <taxon>Metazoa</taxon>
        <taxon>Chordata</taxon>
        <taxon>Craniata</taxon>
        <taxon>Vertebrata</taxon>
        <taxon>Euteleostomi</taxon>
        <taxon>Mammalia</taxon>
        <taxon>Eutheria</taxon>
        <taxon>Euarchontoglires</taxon>
        <taxon>Glires</taxon>
        <taxon>Rodentia</taxon>
        <taxon>Castorimorpha</taxon>
        <taxon>Castoridae</taxon>
        <taxon>Castor</taxon>
    </lineage>
</organism>
<dbReference type="OrthoDB" id="9531345at2759"/>
<accession>A0A8B7VJB8</accession>
<evidence type="ECO:0000256" key="2">
    <source>
        <dbReference type="ARBA" id="ARBA00022729"/>
    </source>
</evidence>
<dbReference type="RefSeq" id="XP_020031602.1">
    <property type="nucleotide sequence ID" value="XM_020176013.1"/>
</dbReference>
<dbReference type="Gene3D" id="3.30.500.10">
    <property type="entry name" value="MHC class I-like antigen recognition-like"/>
    <property type="match status" value="1"/>
</dbReference>
<gene>
    <name evidence="7" type="primary">LOC109694212</name>
</gene>
<reference evidence="7" key="1">
    <citation type="submission" date="2025-08" db="UniProtKB">
        <authorList>
            <consortium name="RefSeq"/>
        </authorList>
    </citation>
    <scope>IDENTIFICATION</scope>
    <source>
        <tissue evidence="7">Leukocyte</tissue>
    </source>
</reference>
<keyword evidence="3" id="KW-0472">Membrane</keyword>
<comment type="subcellular location">
    <subcellularLocation>
        <location evidence="1">Membrane</location>
    </subcellularLocation>
</comment>
<evidence type="ECO:0000256" key="3">
    <source>
        <dbReference type="ARBA" id="ARBA00023136"/>
    </source>
</evidence>
<name>A0A8B7VJB8_CASCN</name>
<dbReference type="GO" id="GO:0009897">
    <property type="term" value="C:external side of plasma membrane"/>
    <property type="evidence" value="ECO:0007669"/>
    <property type="project" value="TreeGrafter"/>
</dbReference>
<evidence type="ECO:0000313" key="7">
    <source>
        <dbReference type="RefSeq" id="XP_020031602.1"/>
    </source>
</evidence>
<dbReference type="KEGG" id="ccan:109694212"/>
<dbReference type="InterPro" id="IPR050208">
    <property type="entry name" value="MHC_class-I_related"/>
</dbReference>
<evidence type="ECO:0000256" key="6">
    <source>
        <dbReference type="SAM" id="SignalP"/>
    </source>
</evidence>
<protein>
    <submittedName>
        <fullName evidence="7">NKG2D ligand 4-like</fullName>
    </submittedName>
</protein>
<dbReference type="GO" id="GO:0001916">
    <property type="term" value="P:positive regulation of T cell mediated cytotoxicity"/>
    <property type="evidence" value="ECO:0007669"/>
    <property type="project" value="TreeGrafter"/>
</dbReference>